<dbReference type="EMBL" id="CAJNOW010014194">
    <property type="protein sequence ID" value="CAF1630864.1"/>
    <property type="molecule type" value="Genomic_DNA"/>
</dbReference>
<dbReference type="OrthoDB" id="10035469at2759"/>
<evidence type="ECO:0000313" key="3">
    <source>
        <dbReference type="EMBL" id="CAF4010928.1"/>
    </source>
</evidence>
<dbReference type="AlphaFoldDB" id="A0A816CXE7"/>
<evidence type="ECO:0000313" key="2">
    <source>
        <dbReference type="EMBL" id="CAF1630864.1"/>
    </source>
</evidence>
<dbReference type="Proteomes" id="UP000681720">
    <property type="component" value="Unassembled WGS sequence"/>
</dbReference>
<comment type="caution">
    <text evidence="2">The sequence shown here is derived from an EMBL/GenBank/DDBJ whole genome shotgun (WGS) entry which is preliminary data.</text>
</comment>
<keyword evidence="1" id="KW-1133">Transmembrane helix</keyword>
<evidence type="ECO:0000313" key="4">
    <source>
        <dbReference type="Proteomes" id="UP000663834"/>
    </source>
</evidence>
<dbReference type="Proteomes" id="UP000663834">
    <property type="component" value="Unassembled WGS sequence"/>
</dbReference>
<feature type="transmembrane region" description="Helical" evidence="1">
    <location>
        <begin position="6"/>
        <end position="25"/>
    </location>
</feature>
<name>A0A816CXE7_9BILA</name>
<proteinExistence type="predicted"/>
<sequence>MTPYRLNVMIVCLLIFLTINLIIYWSTRTRLSEKLIHSGIKINSFNPPHIDLTFTTQIVQSSSLSILDNNIVLVQLSEPSQISATTIILSDGFHHLDILLLDELQNIEFYQAIDIASGTRSLKVNVLNQQYKSVENISVHLELVDYSHITYEYLTNRLGEVIFHYLPKHIKIHIEAVCIKTKHHAFAEIDTLNYQNITLVLRDMSALHYDEYDLSDEGYVTI</sequence>
<keyword evidence="1" id="KW-0812">Transmembrane</keyword>
<gene>
    <name evidence="3" type="ORF">GIL414_LOCUS12304</name>
    <name evidence="2" type="ORF">KQP761_LOCUS26195</name>
</gene>
<organism evidence="2 4">
    <name type="scientific">Rotaria magnacalcarata</name>
    <dbReference type="NCBI Taxonomy" id="392030"/>
    <lineage>
        <taxon>Eukaryota</taxon>
        <taxon>Metazoa</taxon>
        <taxon>Spiralia</taxon>
        <taxon>Gnathifera</taxon>
        <taxon>Rotifera</taxon>
        <taxon>Eurotatoria</taxon>
        <taxon>Bdelloidea</taxon>
        <taxon>Philodinida</taxon>
        <taxon>Philodinidae</taxon>
        <taxon>Rotaria</taxon>
    </lineage>
</organism>
<dbReference type="EMBL" id="CAJOBJ010004773">
    <property type="protein sequence ID" value="CAF4010928.1"/>
    <property type="molecule type" value="Genomic_DNA"/>
</dbReference>
<reference evidence="2" key="1">
    <citation type="submission" date="2021-02" db="EMBL/GenBank/DDBJ databases">
        <authorList>
            <person name="Nowell W R."/>
        </authorList>
    </citation>
    <scope>NUCLEOTIDE SEQUENCE</scope>
</reference>
<evidence type="ECO:0000256" key="1">
    <source>
        <dbReference type="SAM" id="Phobius"/>
    </source>
</evidence>
<keyword evidence="1" id="KW-0472">Membrane</keyword>
<protein>
    <submittedName>
        <fullName evidence="2">Uncharacterized protein</fullName>
    </submittedName>
</protein>
<accession>A0A816CXE7</accession>